<comment type="subcellular location">
    <subcellularLocation>
        <location evidence="1">Membrane</location>
        <topology evidence="1">Multi-pass membrane protein</topology>
    </subcellularLocation>
</comment>
<dbReference type="EMBL" id="BARV01035481">
    <property type="protein sequence ID" value="GAI57381.1"/>
    <property type="molecule type" value="Genomic_DNA"/>
</dbReference>
<keyword evidence="3 5" id="KW-1133">Transmembrane helix</keyword>
<keyword evidence="4 5" id="KW-0472">Membrane</keyword>
<dbReference type="AlphaFoldDB" id="X1QRF1"/>
<evidence type="ECO:0000256" key="2">
    <source>
        <dbReference type="ARBA" id="ARBA00022692"/>
    </source>
</evidence>
<comment type="caution">
    <text evidence="6">The sequence shown here is derived from an EMBL/GenBank/DDBJ whole genome shotgun (WGS) entry which is preliminary data.</text>
</comment>
<reference evidence="6" key="1">
    <citation type="journal article" date="2014" name="Front. Microbiol.">
        <title>High frequency of phylogenetically diverse reductive dehalogenase-homologous genes in deep subseafloor sedimentary metagenomes.</title>
        <authorList>
            <person name="Kawai M."/>
            <person name="Futagami T."/>
            <person name="Toyoda A."/>
            <person name="Takaki Y."/>
            <person name="Nishi S."/>
            <person name="Hori S."/>
            <person name="Arai W."/>
            <person name="Tsubouchi T."/>
            <person name="Morono Y."/>
            <person name="Uchiyama I."/>
            <person name="Ito T."/>
            <person name="Fujiyama A."/>
            <person name="Inagaki F."/>
            <person name="Takami H."/>
        </authorList>
    </citation>
    <scope>NUCLEOTIDE SEQUENCE</scope>
    <source>
        <strain evidence="6">Expedition CK06-06</strain>
    </source>
</reference>
<feature type="non-terminal residue" evidence="6">
    <location>
        <position position="1"/>
    </location>
</feature>
<name>X1QRF1_9ZZZZ</name>
<proteinExistence type="predicted"/>
<dbReference type="InterPro" id="IPR002781">
    <property type="entry name" value="TM_pro_TauE-like"/>
</dbReference>
<evidence type="ECO:0000256" key="5">
    <source>
        <dbReference type="SAM" id="Phobius"/>
    </source>
</evidence>
<protein>
    <recommendedName>
        <fullName evidence="7">Membrane transporter protein</fullName>
    </recommendedName>
</protein>
<evidence type="ECO:0000256" key="3">
    <source>
        <dbReference type="ARBA" id="ARBA00022989"/>
    </source>
</evidence>
<organism evidence="6">
    <name type="scientific">marine sediment metagenome</name>
    <dbReference type="NCBI Taxonomy" id="412755"/>
    <lineage>
        <taxon>unclassified sequences</taxon>
        <taxon>metagenomes</taxon>
        <taxon>ecological metagenomes</taxon>
    </lineage>
</organism>
<feature type="transmembrane region" description="Helical" evidence="5">
    <location>
        <begin position="77"/>
        <end position="100"/>
    </location>
</feature>
<sequence>KDNPWPLAACGFSIGVATGLTGMGLGALIIAALVLTLGFPMHTAIGTSLASMIFTSLGGIIGYIVNGIGVPGLPAYSIGYINLPIWLCLAATSVPMAQLGARTAHALPAKQLSYLLICIMVYIGLKMLGVF</sequence>
<gene>
    <name evidence="6" type="ORF">S06H3_55363</name>
</gene>
<feature type="transmembrane region" description="Helical" evidence="5">
    <location>
        <begin position="112"/>
        <end position="130"/>
    </location>
</feature>
<dbReference type="GO" id="GO:0016020">
    <property type="term" value="C:membrane"/>
    <property type="evidence" value="ECO:0007669"/>
    <property type="project" value="UniProtKB-SubCell"/>
</dbReference>
<dbReference type="Pfam" id="PF01925">
    <property type="entry name" value="TauE"/>
    <property type="match status" value="1"/>
</dbReference>
<dbReference type="PANTHER" id="PTHR43483:SF3">
    <property type="entry name" value="MEMBRANE TRANSPORTER PROTEIN HI_0806-RELATED"/>
    <property type="match status" value="1"/>
</dbReference>
<keyword evidence="2 5" id="KW-0812">Transmembrane</keyword>
<dbReference type="PANTHER" id="PTHR43483">
    <property type="entry name" value="MEMBRANE TRANSPORTER PROTEIN HI_0806-RELATED"/>
    <property type="match status" value="1"/>
</dbReference>
<evidence type="ECO:0008006" key="7">
    <source>
        <dbReference type="Google" id="ProtNLM"/>
    </source>
</evidence>
<evidence type="ECO:0000256" key="4">
    <source>
        <dbReference type="ARBA" id="ARBA00023136"/>
    </source>
</evidence>
<evidence type="ECO:0000256" key="1">
    <source>
        <dbReference type="ARBA" id="ARBA00004141"/>
    </source>
</evidence>
<feature type="transmembrane region" description="Helical" evidence="5">
    <location>
        <begin position="12"/>
        <end position="37"/>
    </location>
</feature>
<evidence type="ECO:0000313" key="6">
    <source>
        <dbReference type="EMBL" id="GAI57381.1"/>
    </source>
</evidence>
<accession>X1QRF1</accession>
<feature type="transmembrane region" description="Helical" evidence="5">
    <location>
        <begin position="44"/>
        <end position="65"/>
    </location>
</feature>